<keyword evidence="3" id="KW-1185">Reference proteome</keyword>
<dbReference type="AlphaFoldDB" id="A0AAE0XUK5"/>
<feature type="compositionally biased region" description="Basic and acidic residues" evidence="1">
    <location>
        <begin position="41"/>
        <end position="51"/>
    </location>
</feature>
<organism evidence="2 3">
    <name type="scientific">Elysia crispata</name>
    <name type="common">lettuce slug</name>
    <dbReference type="NCBI Taxonomy" id="231223"/>
    <lineage>
        <taxon>Eukaryota</taxon>
        <taxon>Metazoa</taxon>
        <taxon>Spiralia</taxon>
        <taxon>Lophotrochozoa</taxon>
        <taxon>Mollusca</taxon>
        <taxon>Gastropoda</taxon>
        <taxon>Heterobranchia</taxon>
        <taxon>Euthyneura</taxon>
        <taxon>Panpulmonata</taxon>
        <taxon>Sacoglossa</taxon>
        <taxon>Placobranchoidea</taxon>
        <taxon>Plakobranchidae</taxon>
        <taxon>Elysia</taxon>
    </lineage>
</organism>
<evidence type="ECO:0000313" key="3">
    <source>
        <dbReference type="Proteomes" id="UP001283361"/>
    </source>
</evidence>
<protein>
    <submittedName>
        <fullName evidence="2">Uncharacterized protein</fullName>
    </submittedName>
</protein>
<proteinExistence type="predicted"/>
<reference evidence="2" key="1">
    <citation type="journal article" date="2023" name="G3 (Bethesda)">
        <title>A reference genome for the long-term kleptoplast-retaining sea slug Elysia crispata morphotype clarki.</title>
        <authorList>
            <person name="Eastman K.E."/>
            <person name="Pendleton A.L."/>
            <person name="Shaikh M.A."/>
            <person name="Suttiyut T."/>
            <person name="Ogas R."/>
            <person name="Tomko P."/>
            <person name="Gavelis G."/>
            <person name="Widhalm J.R."/>
            <person name="Wisecaver J.H."/>
        </authorList>
    </citation>
    <scope>NUCLEOTIDE SEQUENCE</scope>
    <source>
        <strain evidence="2">ECLA1</strain>
    </source>
</reference>
<name>A0AAE0XUK5_9GAST</name>
<dbReference type="Proteomes" id="UP001283361">
    <property type="component" value="Unassembled WGS sequence"/>
</dbReference>
<gene>
    <name evidence="2" type="ORF">RRG08_002816</name>
</gene>
<feature type="region of interest" description="Disordered" evidence="1">
    <location>
        <begin position="38"/>
        <end position="65"/>
    </location>
</feature>
<sequence>MLADWLFTFTGDWQAGLIPRLLATRSLFTRDKQEPACNEMPIHERHREPLKKQKMQRQVDPIEGGPGKQWTKCSFRNLLNLLFALSDHIMCKHKLMHHESNVYPKYKQILFLEFAFI</sequence>
<evidence type="ECO:0000313" key="2">
    <source>
        <dbReference type="EMBL" id="KAK3712486.1"/>
    </source>
</evidence>
<comment type="caution">
    <text evidence="2">The sequence shown here is derived from an EMBL/GenBank/DDBJ whole genome shotgun (WGS) entry which is preliminary data.</text>
</comment>
<evidence type="ECO:0000256" key="1">
    <source>
        <dbReference type="SAM" id="MobiDB-lite"/>
    </source>
</evidence>
<accession>A0AAE0XUK5</accession>
<dbReference type="EMBL" id="JAWDGP010007584">
    <property type="protein sequence ID" value="KAK3712486.1"/>
    <property type="molecule type" value="Genomic_DNA"/>
</dbReference>